<dbReference type="PANTHER" id="PTHR43493:SF5">
    <property type="entry name" value="DNA GYRASE SUBUNIT A, CHLOROPLASTIC_MITOCHONDRIAL"/>
    <property type="match status" value="1"/>
</dbReference>
<dbReference type="InterPro" id="IPR035516">
    <property type="entry name" value="Gyrase/topoIV_suA_C"/>
</dbReference>
<evidence type="ECO:0000313" key="2">
    <source>
        <dbReference type="Proteomes" id="UP001292368"/>
    </source>
</evidence>
<dbReference type="GO" id="GO:0005524">
    <property type="term" value="F:ATP binding"/>
    <property type="evidence" value="ECO:0007669"/>
    <property type="project" value="InterPro"/>
</dbReference>
<reference evidence="1" key="1">
    <citation type="submission" date="2019-11" db="EMBL/GenBank/DDBJ databases">
        <title>Characterization of Clostridium perfringens isolates from swine manure treated agricultural soils.</title>
        <authorList>
            <person name="Wushke S.T."/>
        </authorList>
    </citation>
    <scope>NUCLEOTIDE SEQUENCE</scope>
    <source>
        <strain evidence="1">V2</strain>
    </source>
</reference>
<sequence>IIVTQDGNAIKFNEKDVRAMGRTASGVRSINLRKDDIAVCMDIAVENEDLLVVSENGFGKRTPITEYKRQKRGGTGLITYKLSEKTGKVIGATVCKLDDELMLINTSGVAIRIFVAGISVTSRSAMGVTLMITTDQEKIVAIAKISGSIEDKDEQLTLDSDSNEDEVQSEIAVVDDSDNSLDKLIDRLEDDN</sequence>
<dbReference type="GO" id="GO:0009330">
    <property type="term" value="C:DNA topoisomerase type II (double strand cut, ATP-hydrolyzing) complex"/>
    <property type="evidence" value="ECO:0007669"/>
    <property type="project" value="TreeGrafter"/>
</dbReference>
<dbReference type="GO" id="GO:0006265">
    <property type="term" value="P:DNA topological change"/>
    <property type="evidence" value="ECO:0007669"/>
    <property type="project" value="InterPro"/>
</dbReference>
<dbReference type="SUPFAM" id="SSF101904">
    <property type="entry name" value="GyrA/ParC C-terminal domain-like"/>
    <property type="match status" value="1"/>
</dbReference>
<dbReference type="GO" id="GO:0003918">
    <property type="term" value="F:DNA topoisomerase type II (double strand cut, ATP-hydrolyzing) activity"/>
    <property type="evidence" value="ECO:0007669"/>
    <property type="project" value="TreeGrafter"/>
</dbReference>
<dbReference type="RefSeq" id="WP_322382029.1">
    <property type="nucleotide sequence ID" value="NZ_WNVM01000071.1"/>
</dbReference>
<feature type="non-terminal residue" evidence="1">
    <location>
        <position position="1"/>
    </location>
</feature>
<dbReference type="Gene3D" id="2.120.10.90">
    <property type="entry name" value="DNA gyrase/topoisomerase IV, subunit A, C-terminal"/>
    <property type="match status" value="1"/>
</dbReference>
<protein>
    <submittedName>
        <fullName evidence="1">DNA gyrase subunit A</fullName>
    </submittedName>
</protein>
<dbReference type="EMBL" id="WNVM01000071">
    <property type="protein sequence ID" value="MDZ5010133.1"/>
    <property type="molecule type" value="Genomic_DNA"/>
</dbReference>
<accession>A0AAW9IVY5</accession>
<evidence type="ECO:0000313" key="1">
    <source>
        <dbReference type="EMBL" id="MDZ5010133.1"/>
    </source>
</evidence>
<comment type="caution">
    <text evidence="1">The sequence shown here is derived from an EMBL/GenBank/DDBJ whole genome shotgun (WGS) entry which is preliminary data.</text>
</comment>
<dbReference type="Pfam" id="PF03989">
    <property type="entry name" value="DNA_gyraseA_C"/>
    <property type="match status" value="3"/>
</dbReference>
<proteinExistence type="predicted"/>
<dbReference type="Proteomes" id="UP001292368">
    <property type="component" value="Unassembled WGS sequence"/>
</dbReference>
<gene>
    <name evidence="1" type="ORF">GNF77_14680</name>
</gene>
<dbReference type="AlphaFoldDB" id="A0AAW9IVY5"/>
<dbReference type="GO" id="GO:0003677">
    <property type="term" value="F:DNA binding"/>
    <property type="evidence" value="ECO:0007669"/>
    <property type="project" value="InterPro"/>
</dbReference>
<name>A0AAW9IVY5_CLOPF</name>
<dbReference type="InterPro" id="IPR006691">
    <property type="entry name" value="GyrA/parC_rep"/>
</dbReference>
<dbReference type="GO" id="GO:0005737">
    <property type="term" value="C:cytoplasm"/>
    <property type="evidence" value="ECO:0007669"/>
    <property type="project" value="TreeGrafter"/>
</dbReference>
<dbReference type="InterPro" id="IPR050220">
    <property type="entry name" value="Type_II_DNA_Topoisomerases"/>
</dbReference>
<organism evidence="1 2">
    <name type="scientific">Clostridium perfringens</name>
    <dbReference type="NCBI Taxonomy" id="1502"/>
    <lineage>
        <taxon>Bacteria</taxon>
        <taxon>Bacillati</taxon>
        <taxon>Bacillota</taxon>
        <taxon>Clostridia</taxon>
        <taxon>Eubacteriales</taxon>
        <taxon>Clostridiaceae</taxon>
        <taxon>Clostridium</taxon>
    </lineage>
</organism>
<dbReference type="PANTHER" id="PTHR43493">
    <property type="entry name" value="DNA GYRASE/TOPOISOMERASE SUBUNIT A"/>
    <property type="match status" value="1"/>
</dbReference>